<keyword evidence="1" id="KW-0812">Transmembrane</keyword>
<evidence type="ECO:0000313" key="3">
    <source>
        <dbReference type="EMBL" id="NVO66224.1"/>
    </source>
</evidence>
<reference evidence="3 4" key="1">
    <citation type="submission" date="2020-06" db="EMBL/GenBank/DDBJ databases">
        <title>Methanofollis fontis sp. nov., a methanogen isolated from marine sediments near a cold seep at Four-Way Closure Ridge offshore southwestern Taiwan.</title>
        <authorList>
            <person name="Chen S.-C."/>
            <person name="Teng N.-H."/>
            <person name="Lin Y.-S."/>
            <person name="Lai M.-C."/>
            <person name="Chen H.-H."/>
            <person name="Wang C.-C."/>
        </authorList>
    </citation>
    <scope>NUCLEOTIDE SEQUENCE [LARGE SCALE GENOMIC DNA]</scope>
    <source>
        <strain evidence="3 4">DSM 2702</strain>
    </source>
</reference>
<dbReference type="InterPro" id="IPR019204">
    <property type="entry name" value="DUF2070_membrane"/>
</dbReference>
<keyword evidence="1" id="KW-0472">Membrane</keyword>
<feature type="transmembrane region" description="Helical" evidence="1">
    <location>
        <begin position="554"/>
        <end position="581"/>
    </location>
</feature>
<sequence>MTEQSDGSDVRMAGLSKYIFTAPSWPRSLAIIIILGMLIDAASMRSESIVLFFGTLAFSVPGILTTLLTRPLIRTRGRMITWNRSALLAAAGTVFAVIVAIFPVALGLAAYLPLSFAIAMGLVFGIRMLVLAAIADYHLSRVVLPALPQSVLGIAAASLFFGPGYIALGAVLHLVFGFGCLLFIWFVERPLNKGFHISALNFINTFIEHMTDGSKRMEDFFREIGEEVTVPQVTLAFEREGKDGIIFTVPNVHPGPMGEIGGGNLTKRIHDAFPEEVLTTHGCSTHDFNLVSESESEKIVAAMQDALDGVSFVPRAGRSQRLQTGSVSVLCQPVGDALMMVSTRWPKKTEDLDFSIGMTIMAEGHSRFSHCAFVDAHNCMADVASPVALGSKVGNEYLSAAARGIAAAAGGAVHPFRAGVAHVPVPFSREEGFGDIGVQALVIEVDGQRTAYVLFDGNNMVEGLRPAVLAAVAGLVDECEAMTSDSHVVNTISGKNPVGMHVPPERIVPYAVEAVQAAIADLAPARVGAASACCRDIMVFGSNRISELASTVNAMLVFIPPLSLAILLVAFLLSVIAYLVMG</sequence>
<dbReference type="EMBL" id="JABXWR010000001">
    <property type="protein sequence ID" value="NVO66224.1"/>
    <property type="molecule type" value="Genomic_DNA"/>
</dbReference>
<feature type="transmembrane region" description="Helical" evidence="1">
    <location>
        <begin position="114"/>
        <end position="135"/>
    </location>
</feature>
<dbReference type="OrthoDB" id="8914at2157"/>
<dbReference type="Pfam" id="PF09843">
    <property type="entry name" value="DUF2070"/>
    <property type="match status" value="1"/>
</dbReference>
<dbReference type="AlphaFoldDB" id="A0A7K4HLU3"/>
<evidence type="ECO:0000313" key="4">
    <source>
        <dbReference type="Proteomes" id="UP000570823"/>
    </source>
</evidence>
<comment type="caution">
    <text evidence="3">The sequence shown here is derived from an EMBL/GenBank/DDBJ whole genome shotgun (WGS) entry which is preliminary data.</text>
</comment>
<feature type="transmembrane region" description="Helical" evidence="1">
    <location>
        <begin position="167"/>
        <end position="187"/>
    </location>
</feature>
<organism evidence="3 4">
    <name type="scientific">Methanofollis tationis</name>
    <dbReference type="NCBI Taxonomy" id="81417"/>
    <lineage>
        <taxon>Archaea</taxon>
        <taxon>Methanobacteriati</taxon>
        <taxon>Methanobacteriota</taxon>
        <taxon>Stenosarchaea group</taxon>
        <taxon>Methanomicrobia</taxon>
        <taxon>Methanomicrobiales</taxon>
        <taxon>Methanomicrobiaceae</taxon>
        <taxon>Methanofollis</taxon>
    </lineage>
</organism>
<keyword evidence="4" id="KW-1185">Reference proteome</keyword>
<feature type="transmembrane region" description="Helical" evidence="1">
    <location>
        <begin position="85"/>
        <end position="108"/>
    </location>
</feature>
<feature type="transmembrane region" description="Helical" evidence="1">
    <location>
        <begin position="49"/>
        <end position="73"/>
    </location>
</feature>
<accession>A0A7K4HLU3</accession>
<keyword evidence="1" id="KW-1133">Transmembrane helix</keyword>
<evidence type="ECO:0000259" key="2">
    <source>
        <dbReference type="Pfam" id="PF09843"/>
    </source>
</evidence>
<gene>
    <name evidence="3" type="ORF">HWN36_02615</name>
</gene>
<protein>
    <submittedName>
        <fullName evidence="3">DUF2070 family protein</fullName>
    </submittedName>
</protein>
<feature type="transmembrane region" description="Helical" evidence="1">
    <location>
        <begin position="142"/>
        <end position="161"/>
    </location>
</feature>
<dbReference type="RefSeq" id="WP_176787939.1">
    <property type="nucleotide sequence ID" value="NZ_JABXWR010000001.1"/>
</dbReference>
<evidence type="ECO:0000256" key="1">
    <source>
        <dbReference type="SAM" id="Phobius"/>
    </source>
</evidence>
<proteinExistence type="predicted"/>
<dbReference type="Proteomes" id="UP000570823">
    <property type="component" value="Unassembled WGS sequence"/>
</dbReference>
<name>A0A7K4HLU3_9EURY</name>
<feature type="domain" description="DUF2070" evidence="2">
    <location>
        <begin position="13"/>
        <end position="574"/>
    </location>
</feature>